<organism evidence="3">
    <name type="scientific">Tetraselmis chuii</name>
    <dbReference type="NCBI Taxonomy" id="63592"/>
    <lineage>
        <taxon>Eukaryota</taxon>
        <taxon>Viridiplantae</taxon>
        <taxon>Chlorophyta</taxon>
        <taxon>core chlorophytes</taxon>
        <taxon>Chlorodendrophyceae</taxon>
        <taxon>Chlorodendrales</taxon>
        <taxon>Chlorodendraceae</taxon>
        <taxon>Tetraselmis</taxon>
    </lineage>
</organism>
<dbReference type="EMBL" id="HBGG01003270">
    <property type="protein sequence ID" value="CAD9199371.1"/>
    <property type="molecule type" value="Transcribed_RNA"/>
</dbReference>
<proteinExistence type="predicted"/>
<keyword evidence="2" id="KW-1133">Transmembrane helix</keyword>
<feature type="region of interest" description="Disordered" evidence="1">
    <location>
        <begin position="89"/>
        <end position="117"/>
    </location>
</feature>
<keyword evidence="2" id="KW-0472">Membrane</keyword>
<keyword evidence="2" id="KW-0812">Transmembrane</keyword>
<evidence type="ECO:0000313" key="3">
    <source>
        <dbReference type="EMBL" id="CAD9199371.1"/>
    </source>
</evidence>
<sequence length="117" mass="12040">MGRTTRGSVAFRLAASTECTLKECKRPSLKEGNIFESEFAPRCALAGCLSMAIGCLAIIGVVAGGVRGFRGLSALDTRGLLKDVPLVATPSSPSSSSGLRHTSGSVRLFPGDRAGKA</sequence>
<reference evidence="3" key="1">
    <citation type="submission" date="2021-01" db="EMBL/GenBank/DDBJ databases">
        <authorList>
            <person name="Corre E."/>
            <person name="Pelletier E."/>
            <person name="Niang G."/>
            <person name="Scheremetjew M."/>
            <person name="Finn R."/>
            <person name="Kale V."/>
            <person name="Holt S."/>
            <person name="Cochrane G."/>
            <person name="Meng A."/>
            <person name="Brown T."/>
            <person name="Cohen L."/>
        </authorList>
    </citation>
    <scope>NUCLEOTIDE SEQUENCE</scope>
    <source>
        <strain evidence="3">PLY429</strain>
    </source>
</reference>
<protein>
    <submittedName>
        <fullName evidence="3">Uncharacterized protein</fullName>
    </submittedName>
</protein>
<name>A0A7S1WYV2_9CHLO</name>
<accession>A0A7S1WYV2</accession>
<gene>
    <name evidence="3" type="ORF">TCHU04912_LOCUS1604</name>
</gene>
<feature type="transmembrane region" description="Helical" evidence="2">
    <location>
        <begin position="44"/>
        <end position="66"/>
    </location>
</feature>
<evidence type="ECO:0000256" key="2">
    <source>
        <dbReference type="SAM" id="Phobius"/>
    </source>
</evidence>
<dbReference type="AlphaFoldDB" id="A0A7S1WYV2"/>
<evidence type="ECO:0000256" key="1">
    <source>
        <dbReference type="SAM" id="MobiDB-lite"/>
    </source>
</evidence>